<dbReference type="EMBL" id="MN478376">
    <property type="protein sequence ID" value="QGH45119.1"/>
    <property type="molecule type" value="Genomic_DNA"/>
</dbReference>
<proteinExistence type="predicted"/>
<organism evidence="1 2">
    <name type="scientific">Ralstonia phage Reminis</name>
    <dbReference type="NCBI Taxonomy" id="2662139"/>
    <lineage>
        <taxon>Viruses</taxon>
        <taxon>Duplodnaviria</taxon>
        <taxon>Heunggongvirae</taxon>
        <taxon>Uroviricota</taxon>
        <taxon>Caudoviricetes</taxon>
        <taxon>Autographivirales</taxon>
        <taxon>Autographivirales incertae sedis</taxon>
        <taxon>Reminisvirus</taxon>
        <taxon>Reminisvirus reminis</taxon>
    </lineage>
</organism>
<keyword evidence="2" id="KW-1185">Reference proteome</keyword>
<sequence>MMIKYVHIFKVSSGKGRREITKVYNEFGKAWREYSLLGGTLQQVSVDRTWEEK</sequence>
<reference evidence="1 2" key="1">
    <citation type="submission" date="2019-09" db="EMBL/GenBank/DDBJ databases">
        <title>Bacteriophage as agents antimicrobiens.</title>
        <authorList>
            <person name="Lightbourn L."/>
            <person name="Amarillas L."/>
            <person name="Estrada M."/>
            <person name="Leon R."/>
            <person name="Figueroa L."/>
            <person name="Patron O."/>
            <person name="Leon J."/>
        </authorList>
    </citation>
    <scope>NUCLEOTIDE SEQUENCE [LARGE SCALE GENOMIC DNA]</scope>
</reference>
<name>A0A5Q2UCJ6_9CAUD</name>
<protein>
    <submittedName>
        <fullName evidence="1">Uncharacterized protein</fullName>
    </submittedName>
</protein>
<evidence type="ECO:0000313" key="2">
    <source>
        <dbReference type="Proteomes" id="UP000386225"/>
    </source>
</evidence>
<accession>A0A5Q2UCJ6</accession>
<evidence type="ECO:0000313" key="1">
    <source>
        <dbReference type="EMBL" id="QGH45119.1"/>
    </source>
</evidence>
<dbReference type="Proteomes" id="UP000386225">
    <property type="component" value="Segment"/>
</dbReference>